<dbReference type="SUPFAM" id="SSF82153">
    <property type="entry name" value="FAS1 domain"/>
    <property type="match status" value="1"/>
</dbReference>
<dbReference type="Gene3D" id="2.30.180.10">
    <property type="entry name" value="FAS1 domain"/>
    <property type="match status" value="1"/>
</dbReference>
<keyword evidence="1" id="KW-0732">Signal</keyword>
<dbReference type="PROSITE" id="PS50213">
    <property type="entry name" value="FAS1"/>
    <property type="match status" value="1"/>
</dbReference>
<feature type="chain" id="PRO_5015710559" evidence="1">
    <location>
        <begin position="24"/>
        <end position="170"/>
    </location>
</feature>
<dbReference type="InterPro" id="IPR000782">
    <property type="entry name" value="FAS1_domain"/>
</dbReference>
<evidence type="ECO:0000313" key="4">
    <source>
        <dbReference type="Proteomes" id="UP000241771"/>
    </source>
</evidence>
<organism evidence="3 4">
    <name type="scientific">Photobacterium sanctipauli</name>
    <dbReference type="NCBI Taxonomy" id="1342794"/>
    <lineage>
        <taxon>Bacteria</taxon>
        <taxon>Pseudomonadati</taxon>
        <taxon>Pseudomonadota</taxon>
        <taxon>Gammaproteobacteria</taxon>
        <taxon>Vibrionales</taxon>
        <taxon>Vibrionaceae</taxon>
        <taxon>Photobacterium</taxon>
    </lineage>
</organism>
<dbReference type="InterPro" id="IPR036378">
    <property type="entry name" value="FAS1_dom_sf"/>
</dbReference>
<dbReference type="OrthoDB" id="9800666at2"/>
<sequence length="170" mass="18006">MNSIIRCFTIAIATLLLSATSFAAHHEDKAAQAEKNLVQVAANNSDFQTLVMAIKAADLVETLEGKGPFTVLAPLDEAFEKLPEGALAQLLDPENKDKLQAVLTYHVLPGALSAEEVAKLKLPETIQGGTLTVENTDGDLTINGAKVLIPDVEASNGIIHIIDTVLIPAE</sequence>
<keyword evidence="4" id="KW-1185">Reference proteome</keyword>
<dbReference type="SMART" id="SM00554">
    <property type="entry name" value="FAS1"/>
    <property type="match status" value="1"/>
</dbReference>
<feature type="domain" description="FAS1" evidence="2">
    <location>
        <begin position="34"/>
        <end position="166"/>
    </location>
</feature>
<feature type="signal peptide" evidence="1">
    <location>
        <begin position="1"/>
        <end position="23"/>
    </location>
</feature>
<dbReference type="Pfam" id="PF02469">
    <property type="entry name" value="Fasciclin"/>
    <property type="match status" value="1"/>
</dbReference>
<dbReference type="GO" id="GO:0005615">
    <property type="term" value="C:extracellular space"/>
    <property type="evidence" value="ECO:0007669"/>
    <property type="project" value="TreeGrafter"/>
</dbReference>
<dbReference type="EMBL" id="PYMA01000022">
    <property type="protein sequence ID" value="PSW12150.1"/>
    <property type="molecule type" value="Genomic_DNA"/>
</dbReference>
<comment type="caution">
    <text evidence="3">The sequence shown here is derived from an EMBL/GenBank/DDBJ whole genome shotgun (WGS) entry which is preliminary data.</text>
</comment>
<dbReference type="AlphaFoldDB" id="A0A2T3ND98"/>
<dbReference type="PANTHER" id="PTHR10900">
    <property type="entry name" value="PERIOSTIN-RELATED"/>
    <property type="match status" value="1"/>
</dbReference>
<accession>A0A2T3ND98</accession>
<dbReference type="PANTHER" id="PTHR10900:SF77">
    <property type="entry name" value="FI19380P1"/>
    <property type="match status" value="1"/>
</dbReference>
<evidence type="ECO:0000259" key="2">
    <source>
        <dbReference type="PROSITE" id="PS50213"/>
    </source>
</evidence>
<dbReference type="InterPro" id="IPR050904">
    <property type="entry name" value="Adhesion/Biosynth-related"/>
</dbReference>
<name>A0A2T3ND98_9GAMM</name>
<dbReference type="FunFam" id="2.30.180.10:FF:000019">
    <property type="entry name" value="Cell surface lipoprotein"/>
    <property type="match status" value="1"/>
</dbReference>
<dbReference type="RefSeq" id="WP_036831357.1">
    <property type="nucleotide sequence ID" value="NZ_JGVO01001584.1"/>
</dbReference>
<protein>
    <submittedName>
        <fullName evidence="3">Fasciclin domain-containing protein</fullName>
    </submittedName>
</protein>
<evidence type="ECO:0000313" key="3">
    <source>
        <dbReference type="EMBL" id="PSW12150.1"/>
    </source>
</evidence>
<evidence type="ECO:0000256" key="1">
    <source>
        <dbReference type="SAM" id="SignalP"/>
    </source>
</evidence>
<proteinExistence type="predicted"/>
<gene>
    <name evidence="3" type="ORF">C9I98_23455</name>
</gene>
<reference evidence="3 4" key="1">
    <citation type="submission" date="2018-01" db="EMBL/GenBank/DDBJ databases">
        <title>Whole genome sequencing of Histamine producing bacteria.</title>
        <authorList>
            <person name="Butler K."/>
        </authorList>
    </citation>
    <scope>NUCLEOTIDE SEQUENCE [LARGE SCALE GENOMIC DNA]</scope>
    <source>
        <strain evidence="3 4">DSM 100436</strain>
    </source>
</reference>
<dbReference type="Proteomes" id="UP000241771">
    <property type="component" value="Unassembled WGS sequence"/>
</dbReference>